<sequence length="60" mass="6927">MRDFERNAIGLPNEMKARPSMASDRFKTNETCYEISRRRMASAVAWVLLEALSFFVADLI</sequence>
<name>A0A2Z4YSI5_RHILE</name>
<proteinExistence type="predicted"/>
<dbReference type="EMBL" id="CP030763">
    <property type="protein sequence ID" value="AXA44251.1"/>
    <property type="molecule type" value="Genomic_DNA"/>
</dbReference>
<accession>A0A2Z4YSI5</accession>
<geneLocation type="plasmid" evidence="1 2">
    <name>unnamed3</name>
</geneLocation>
<protein>
    <submittedName>
        <fullName evidence="1">Uncharacterized protein</fullName>
    </submittedName>
</protein>
<reference evidence="1 2" key="1">
    <citation type="submission" date="2018-07" db="EMBL/GenBank/DDBJ databases">
        <title>Rhizobium leguminosarum strain:ATCC 14479 Genome sequencing and assembly.</title>
        <authorList>
            <person name="Chakraborty R."/>
        </authorList>
    </citation>
    <scope>NUCLEOTIDE SEQUENCE [LARGE SCALE GENOMIC DNA]</scope>
    <source>
        <strain evidence="1 2">ATCC 14479</strain>
        <plasmid evidence="2">Plasmid unnamed3</plasmid>
    </source>
</reference>
<keyword evidence="1" id="KW-0614">Plasmid</keyword>
<evidence type="ECO:0000313" key="1">
    <source>
        <dbReference type="EMBL" id="AXA44251.1"/>
    </source>
</evidence>
<dbReference type="AlphaFoldDB" id="A0A2Z4YSI5"/>
<organism evidence="1 2">
    <name type="scientific">Rhizobium leguminosarum</name>
    <dbReference type="NCBI Taxonomy" id="384"/>
    <lineage>
        <taxon>Bacteria</taxon>
        <taxon>Pseudomonadati</taxon>
        <taxon>Pseudomonadota</taxon>
        <taxon>Alphaproteobacteria</taxon>
        <taxon>Hyphomicrobiales</taxon>
        <taxon>Rhizobiaceae</taxon>
        <taxon>Rhizobium/Agrobacterium group</taxon>
        <taxon>Rhizobium</taxon>
    </lineage>
</organism>
<gene>
    <name evidence="1" type="ORF">DLJ82_6280</name>
</gene>
<dbReference type="Proteomes" id="UP000251166">
    <property type="component" value="Plasmid unnamed3"/>
</dbReference>
<evidence type="ECO:0000313" key="2">
    <source>
        <dbReference type="Proteomes" id="UP000251166"/>
    </source>
</evidence>